<evidence type="ECO:0000313" key="2">
    <source>
        <dbReference type="EMBL" id="KAF2652710.1"/>
    </source>
</evidence>
<dbReference type="Proteomes" id="UP000799324">
    <property type="component" value="Unassembled WGS sequence"/>
</dbReference>
<keyword evidence="3" id="KW-1185">Reference proteome</keyword>
<feature type="transmembrane region" description="Helical" evidence="1">
    <location>
        <begin position="98"/>
        <end position="123"/>
    </location>
</feature>
<sequence>MASCLSAVFWTQGSSSGSAYTILQDTCVLVPFLVLTWPISNTCICCQRWEGGSVCCSTCRLFCLTYPLYLSSFPICFLTSTIYEVAHTSTYVGTKASLIILVLCNTFALALLISPALSLKWALLTVCLEPDRSVTREPLNSIHDNHVSSRYDFSALRLAQLRFSLKSGRAPRYLVDISSTTSINLIYLLIDPQKVGGAIPLAFNPLLSESQFPNRNAP</sequence>
<name>A0A6A6SYT5_9PLEO</name>
<dbReference type="EMBL" id="MU004395">
    <property type="protein sequence ID" value="KAF2652710.1"/>
    <property type="molecule type" value="Genomic_DNA"/>
</dbReference>
<evidence type="ECO:0000313" key="3">
    <source>
        <dbReference type="Proteomes" id="UP000799324"/>
    </source>
</evidence>
<gene>
    <name evidence="2" type="ORF">K491DRAFT_33632</name>
</gene>
<keyword evidence="1" id="KW-0812">Transmembrane</keyword>
<proteinExistence type="predicted"/>
<dbReference type="AlphaFoldDB" id="A0A6A6SYT5"/>
<feature type="transmembrane region" description="Helical" evidence="1">
    <location>
        <begin position="68"/>
        <end position="86"/>
    </location>
</feature>
<accession>A0A6A6SYT5</accession>
<protein>
    <submittedName>
        <fullName evidence="2">Uncharacterized protein</fullName>
    </submittedName>
</protein>
<evidence type="ECO:0000256" key="1">
    <source>
        <dbReference type="SAM" id="Phobius"/>
    </source>
</evidence>
<reference evidence="2" key="1">
    <citation type="journal article" date="2020" name="Stud. Mycol.">
        <title>101 Dothideomycetes genomes: a test case for predicting lifestyles and emergence of pathogens.</title>
        <authorList>
            <person name="Haridas S."/>
            <person name="Albert R."/>
            <person name="Binder M."/>
            <person name="Bloem J."/>
            <person name="Labutti K."/>
            <person name="Salamov A."/>
            <person name="Andreopoulos B."/>
            <person name="Baker S."/>
            <person name="Barry K."/>
            <person name="Bills G."/>
            <person name="Bluhm B."/>
            <person name="Cannon C."/>
            <person name="Castanera R."/>
            <person name="Culley D."/>
            <person name="Daum C."/>
            <person name="Ezra D."/>
            <person name="Gonzalez J."/>
            <person name="Henrissat B."/>
            <person name="Kuo A."/>
            <person name="Liang C."/>
            <person name="Lipzen A."/>
            <person name="Lutzoni F."/>
            <person name="Magnuson J."/>
            <person name="Mondo S."/>
            <person name="Nolan M."/>
            <person name="Ohm R."/>
            <person name="Pangilinan J."/>
            <person name="Park H.-J."/>
            <person name="Ramirez L."/>
            <person name="Alfaro M."/>
            <person name="Sun H."/>
            <person name="Tritt A."/>
            <person name="Yoshinaga Y."/>
            <person name="Zwiers L.-H."/>
            <person name="Turgeon B."/>
            <person name="Goodwin S."/>
            <person name="Spatafora J."/>
            <person name="Crous P."/>
            <person name="Grigoriev I."/>
        </authorList>
    </citation>
    <scope>NUCLEOTIDE SEQUENCE</scope>
    <source>
        <strain evidence="2">CBS 122681</strain>
    </source>
</reference>
<keyword evidence="1" id="KW-1133">Transmembrane helix</keyword>
<keyword evidence="1" id="KW-0472">Membrane</keyword>
<organism evidence="2 3">
    <name type="scientific">Lophiostoma macrostomum CBS 122681</name>
    <dbReference type="NCBI Taxonomy" id="1314788"/>
    <lineage>
        <taxon>Eukaryota</taxon>
        <taxon>Fungi</taxon>
        <taxon>Dikarya</taxon>
        <taxon>Ascomycota</taxon>
        <taxon>Pezizomycotina</taxon>
        <taxon>Dothideomycetes</taxon>
        <taxon>Pleosporomycetidae</taxon>
        <taxon>Pleosporales</taxon>
        <taxon>Lophiostomataceae</taxon>
        <taxon>Lophiostoma</taxon>
    </lineage>
</organism>